<dbReference type="InterPro" id="IPR000626">
    <property type="entry name" value="Ubiquitin-like_dom"/>
</dbReference>
<protein>
    <submittedName>
        <fullName evidence="3">Ubiquitin-like protein</fullName>
    </submittedName>
</protein>
<dbReference type="InterPro" id="IPR036339">
    <property type="entry name" value="PUB-like_dom_sf"/>
</dbReference>
<sequence length="391" mass="41208">MADELIIKVVSGTSENLQVHVDLASASVLALKHTIEKQNIQRFPVSAQRLIFQGQILEDNKLLTDYHVAAGCALHLTLSPSVAAAVEANAASESSPSAQLQTFLQLMRSTEPQDLYAIAVRTLQKICANIVNNPNEEKYRSLRVDNVTLKSKLFDRTRGLESVKLLGFQDSVQAGHLVLVPTPEKWENLVACKAVVDSAAATLGGATATRPFGASPSIGGMGGMNGGFASQAQSLLQNPAMLQSLMSNPMVQQLAQQNPMLTQVLQNPALLSQSLQTMQQNPAMMQQMNQMMSDPNGIARMQQMMTGGGMGSFGSFGGLSGAGSTSSGVNPFASNPFASSSSTPVATASNATSSGVSTVSPSAAAMSDENDDEAYKEDDIALAIARSLQDQ</sequence>
<evidence type="ECO:0000313" key="3">
    <source>
        <dbReference type="EMBL" id="CEG36805.1"/>
    </source>
</evidence>
<reference evidence="4" key="1">
    <citation type="submission" date="2014-09" db="EMBL/GenBank/DDBJ databases">
        <authorList>
            <person name="Sharma Rahul"/>
            <person name="Thines Marco"/>
        </authorList>
    </citation>
    <scope>NUCLEOTIDE SEQUENCE [LARGE SCALE GENOMIC DNA]</scope>
</reference>
<name>A0A0P1A8D6_PLAHL</name>
<dbReference type="PANTHER" id="PTHR10677">
    <property type="entry name" value="UBIQUILIN"/>
    <property type="match status" value="1"/>
</dbReference>
<dbReference type="GO" id="GO:0006511">
    <property type="term" value="P:ubiquitin-dependent protein catabolic process"/>
    <property type="evidence" value="ECO:0007669"/>
    <property type="project" value="TreeGrafter"/>
</dbReference>
<dbReference type="Gene3D" id="3.10.20.90">
    <property type="entry name" value="Phosphatidylinositol 3-kinase Catalytic Subunit, Chain A, domain 1"/>
    <property type="match status" value="1"/>
</dbReference>
<dbReference type="InterPro" id="IPR029071">
    <property type="entry name" value="Ubiquitin-like_domsf"/>
</dbReference>
<dbReference type="PROSITE" id="PS50053">
    <property type="entry name" value="UBIQUITIN_2"/>
    <property type="match status" value="1"/>
</dbReference>
<evidence type="ECO:0000313" key="4">
    <source>
        <dbReference type="Proteomes" id="UP000054928"/>
    </source>
</evidence>
<accession>A0A0P1A8D6</accession>
<dbReference type="RefSeq" id="XP_024573174.1">
    <property type="nucleotide sequence ID" value="XM_024722060.1"/>
</dbReference>
<evidence type="ECO:0000256" key="1">
    <source>
        <dbReference type="SAM" id="MobiDB-lite"/>
    </source>
</evidence>
<dbReference type="OrthoDB" id="267397at2759"/>
<feature type="region of interest" description="Disordered" evidence="1">
    <location>
        <begin position="337"/>
        <end position="378"/>
    </location>
</feature>
<dbReference type="SMART" id="SM00580">
    <property type="entry name" value="PUG"/>
    <property type="match status" value="1"/>
</dbReference>
<dbReference type="Pfam" id="PF23195">
    <property type="entry name" value="UBQLN1"/>
    <property type="match status" value="1"/>
</dbReference>
<evidence type="ECO:0000259" key="2">
    <source>
        <dbReference type="PROSITE" id="PS50053"/>
    </source>
</evidence>
<dbReference type="Proteomes" id="UP000054928">
    <property type="component" value="Unassembled WGS sequence"/>
</dbReference>
<dbReference type="PANTHER" id="PTHR10677:SF3">
    <property type="entry name" value="FI07626P-RELATED"/>
    <property type="match status" value="1"/>
</dbReference>
<dbReference type="Pfam" id="PF09409">
    <property type="entry name" value="PUB"/>
    <property type="match status" value="1"/>
</dbReference>
<dbReference type="OMA" id="LVACKAV"/>
<dbReference type="EMBL" id="CCYD01000252">
    <property type="protein sequence ID" value="CEG36805.1"/>
    <property type="molecule type" value="Genomic_DNA"/>
</dbReference>
<dbReference type="SMART" id="SM00727">
    <property type="entry name" value="STI1"/>
    <property type="match status" value="2"/>
</dbReference>
<feature type="compositionally biased region" description="Low complexity" evidence="1">
    <location>
        <begin position="337"/>
        <end position="354"/>
    </location>
</feature>
<dbReference type="InterPro" id="IPR018997">
    <property type="entry name" value="PUB_domain"/>
</dbReference>
<dbReference type="CDD" id="cd17039">
    <property type="entry name" value="Ubl_ubiquitin_like"/>
    <property type="match status" value="1"/>
</dbReference>
<proteinExistence type="predicted"/>
<dbReference type="STRING" id="4781.A0A0P1A8D6"/>
<dbReference type="AlphaFoldDB" id="A0A0P1A8D6"/>
<dbReference type="SMART" id="SM00213">
    <property type="entry name" value="UBQ"/>
    <property type="match status" value="1"/>
</dbReference>
<dbReference type="SUPFAM" id="SSF143503">
    <property type="entry name" value="PUG domain-like"/>
    <property type="match status" value="1"/>
</dbReference>
<dbReference type="InterPro" id="IPR015496">
    <property type="entry name" value="Ubiquilin"/>
</dbReference>
<keyword evidence="4" id="KW-1185">Reference proteome</keyword>
<dbReference type="GO" id="GO:0005829">
    <property type="term" value="C:cytosol"/>
    <property type="evidence" value="ECO:0007669"/>
    <property type="project" value="TreeGrafter"/>
</dbReference>
<dbReference type="Gene3D" id="1.20.58.2190">
    <property type="match status" value="1"/>
</dbReference>
<dbReference type="SUPFAM" id="SSF54236">
    <property type="entry name" value="Ubiquitin-like"/>
    <property type="match status" value="1"/>
</dbReference>
<dbReference type="GO" id="GO:0031593">
    <property type="term" value="F:polyubiquitin modification-dependent protein binding"/>
    <property type="evidence" value="ECO:0007669"/>
    <property type="project" value="TreeGrafter"/>
</dbReference>
<dbReference type="InterPro" id="IPR006636">
    <property type="entry name" value="STI1_HS-bd"/>
</dbReference>
<dbReference type="CDD" id="cd09212">
    <property type="entry name" value="PUB"/>
    <property type="match status" value="1"/>
</dbReference>
<organism evidence="3 4">
    <name type="scientific">Plasmopara halstedii</name>
    <name type="common">Downy mildew of sunflower</name>
    <dbReference type="NCBI Taxonomy" id="4781"/>
    <lineage>
        <taxon>Eukaryota</taxon>
        <taxon>Sar</taxon>
        <taxon>Stramenopiles</taxon>
        <taxon>Oomycota</taxon>
        <taxon>Peronosporomycetes</taxon>
        <taxon>Peronosporales</taxon>
        <taxon>Peronosporaceae</taxon>
        <taxon>Plasmopara</taxon>
    </lineage>
</organism>
<dbReference type="GeneID" id="36399118"/>
<dbReference type="Pfam" id="PF00240">
    <property type="entry name" value="ubiquitin"/>
    <property type="match status" value="1"/>
</dbReference>
<feature type="domain" description="Ubiquitin-like" evidence="2">
    <location>
        <begin position="25"/>
        <end position="79"/>
    </location>
</feature>